<keyword evidence="2" id="KW-1185">Reference proteome</keyword>
<dbReference type="GeneID" id="3872984"/>
<dbReference type="KEGG" id="ncr:NCU03390"/>
<evidence type="ECO:0000313" key="1">
    <source>
        <dbReference type="EMBL" id="EAA27601.3"/>
    </source>
</evidence>
<organism evidence="1 2">
    <name type="scientific">Neurospora crassa (strain ATCC 24698 / 74-OR23-1A / CBS 708.71 / DSM 1257 / FGSC 987)</name>
    <dbReference type="NCBI Taxonomy" id="367110"/>
    <lineage>
        <taxon>Eukaryota</taxon>
        <taxon>Fungi</taxon>
        <taxon>Dikarya</taxon>
        <taxon>Ascomycota</taxon>
        <taxon>Pezizomycotina</taxon>
        <taxon>Sordariomycetes</taxon>
        <taxon>Sordariomycetidae</taxon>
        <taxon>Sordariales</taxon>
        <taxon>Sordariaceae</taxon>
        <taxon>Neurospora</taxon>
    </lineage>
</organism>
<proteinExistence type="predicted"/>
<accession>Q7RY16</accession>
<dbReference type="OrthoDB" id="10428516at2759"/>
<dbReference type="Proteomes" id="UP000001805">
    <property type="component" value="Chromosome 6, Linkage Group II"/>
</dbReference>
<dbReference type="EMBL" id="CM002237">
    <property type="protein sequence ID" value="EAA27601.3"/>
    <property type="molecule type" value="Genomic_DNA"/>
</dbReference>
<evidence type="ECO:0000313" key="2">
    <source>
        <dbReference type="Proteomes" id="UP000001805"/>
    </source>
</evidence>
<dbReference type="AlphaFoldDB" id="Q7RY16"/>
<protein>
    <submittedName>
        <fullName evidence="1">Uncharacterized protein</fullName>
    </submittedName>
</protein>
<sequence>MDRIQRLRIVVDMKELSKYCRHDAKPSKVSPLDVQKVKWEERAQKLLEEMERLGQNLIRPMAGLPALKGLDIWIETHPDLPATPKLLEVLGQFMLDLQTALVCGHFVGLSSLRLTAGTNDLVPILRGVLASETCLMLRSFSCNQLPEKLVRFPRRLPGTPERVAVLINGLLQAREPGSKDLIADVVSSCPQVRDLSIPSLALLNKNLKLHPENKGLDKLFVVGDMATIHEAENIASIKRLTPQRKTALVLDWYSRLRKRPALVEIIARLLGREVKKVDQRGIVLGTPQ</sequence>
<dbReference type="VEuPathDB" id="FungiDB:NCU03390"/>
<gene>
    <name evidence="1" type="ORF">NCU03390</name>
</gene>
<dbReference type="RefSeq" id="XP_956837.3">
    <property type="nucleotide sequence ID" value="XM_951744.3"/>
</dbReference>
<reference evidence="1 2" key="1">
    <citation type="journal article" date="2003" name="Nature">
        <title>The genome sequence of the filamentous fungus Neurospora crassa.</title>
        <authorList>
            <person name="Galagan J.E."/>
            <person name="Calvo S.E."/>
            <person name="Borkovich K.A."/>
            <person name="Selker E.U."/>
            <person name="Read N.D."/>
            <person name="Jaffe D."/>
            <person name="FitzHugh W."/>
            <person name="Ma L.J."/>
            <person name="Smirnov S."/>
            <person name="Purcell S."/>
            <person name="Rehman B."/>
            <person name="Elkins T."/>
            <person name="Engels R."/>
            <person name="Wang S."/>
            <person name="Nielsen C.B."/>
            <person name="Butler J."/>
            <person name="Endrizzi M."/>
            <person name="Qui D."/>
            <person name="Ianakiev P."/>
            <person name="Bell-Pedersen D."/>
            <person name="Nelson M.A."/>
            <person name="Werner-Washburne M."/>
            <person name="Selitrennikoff C.P."/>
            <person name="Kinsey J.A."/>
            <person name="Braun E.L."/>
            <person name="Zelter A."/>
            <person name="Schulte U."/>
            <person name="Kothe G.O."/>
            <person name="Jedd G."/>
            <person name="Mewes W."/>
            <person name="Staben C."/>
            <person name="Marcotte E."/>
            <person name="Greenberg D."/>
            <person name="Roy A."/>
            <person name="Foley K."/>
            <person name="Naylor J."/>
            <person name="Stange-Thomann N."/>
            <person name="Barrett R."/>
            <person name="Gnerre S."/>
            <person name="Kamal M."/>
            <person name="Kamvysselis M."/>
            <person name="Mauceli E."/>
            <person name="Bielke C."/>
            <person name="Rudd S."/>
            <person name="Frishman D."/>
            <person name="Krystofova S."/>
            <person name="Rasmussen C."/>
            <person name="Metzenberg R.L."/>
            <person name="Perkins D.D."/>
            <person name="Kroken S."/>
            <person name="Cogoni C."/>
            <person name="Macino G."/>
            <person name="Catcheside D."/>
            <person name="Li W."/>
            <person name="Pratt R.J."/>
            <person name="Osmani S.A."/>
            <person name="DeSouza C.P."/>
            <person name="Glass L."/>
            <person name="Orbach M.J."/>
            <person name="Berglund J.A."/>
            <person name="Voelker R."/>
            <person name="Yarden O."/>
            <person name="Plamann M."/>
            <person name="Seiler S."/>
            <person name="Dunlap J."/>
            <person name="Radford A."/>
            <person name="Aramayo R."/>
            <person name="Natvig D.O."/>
            <person name="Alex L.A."/>
            <person name="Mannhaupt G."/>
            <person name="Ebbole D.J."/>
            <person name="Freitag M."/>
            <person name="Paulsen I."/>
            <person name="Sachs M.S."/>
            <person name="Lander E.S."/>
            <person name="Nusbaum C."/>
            <person name="Birren B."/>
        </authorList>
    </citation>
    <scope>NUCLEOTIDE SEQUENCE [LARGE SCALE GENOMIC DNA]</scope>
    <source>
        <strain evidence="2">ATCC 24698 / 74-OR23-1A / CBS 708.71 / DSM 1257 / FGSC 987</strain>
    </source>
</reference>
<dbReference type="InParanoid" id="Q7RY16"/>
<dbReference type="HOGENOM" id="CLU_1185305_0_0_1"/>
<name>Q7RY16_NEUCR</name>